<dbReference type="RefSeq" id="WP_135121677.1">
    <property type="nucleotide sequence ID" value="NZ_SPQZ01000009.1"/>
</dbReference>
<comment type="caution">
    <text evidence="2">The sequence shown here is derived from an EMBL/GenBank/DDBJ whole genome shotgun (WGS) entry which is preliminary data.</text>
</comment>
<proteinExistence type="predicted"/>
<dbReference type="EMBL" id="SPQZ01000009">
    <property type="protein sequence ID" value="TFV94867.1"/>
    <property type="molecule type" value="Genomic_DNA"/>
</dbReference>
<sequence>MVTVVDGYKSADDQPALGDTANLSAESERVYRQFQRDYQDAKQAYDDALSEARKDPHALENWPTTGATYRLRVNDAYDRLLSLGHRKNVESTRKTHRPAQHPRPNDSYSGELDAD</sequence>
<name>A0A4Y9QRH3_9MICO</name>
<accession>A0A4Y9QRH3</accession>
<gene>
    <name evidence="2" type="ORF">E4M00_17075</name>
</gene>
<protein>
    <submittedName>
        <fullName evidence="2">Uncharacterized protein</fullName>
    </submittedName>
</protein>
<evidence type="ECO:0000256" key="1">
    <source>
        <dbReference type="SAM" id="MobiDB-lite"/>
    </source>
</evidence>
<feature type="region of interest" description="Disordered" evidence="1">
    <location>
        <begin position="1"/>
        <end position="26"/>
    </location>
</feature>
<feature type="region of interest" description="Disordered" evidence="1">
    <location>
        <begin position="84"/>
        <end position="115"/>
    </location>
</feature>
<evidence type="ECO:0000313" key="2">
    <source>
        <dbReference type="EMBL" id="TFV94867.1"/>
    </source>
</evidence>
<organism evidence="2 3">
    <name type="scientific">Orlajensenia leifsoniae</name>
    <dbReference type="NCBI Taxonomy" id="2561933"/>
    <lineage>
        <taxon>Bacteria</taxon>
        <taxon>Bacillati</taxon>
        <taxon>Actinomycetota</taxon>
        <taxon>Actinomycetes</taxon>
        <taxon>Micrococcales</taxon>
        <taxon>Microbacteriaceae</taxon>
        <taxon>Orlajensenia</taxon>
    </lineage>
</organism>
<evidence type="ECO:0000313" key="3">
    <source>
        <dbReference type="Proteomes" id="UP000298127"/>
    </source>
</evidence>
<dbReference type="AlphaFoldDB" id="A0A4Y9QRH3"/>
<keyword evidence="3" id="KW-1185">Reference proteome</keyword>
<dbReference type="Proteomes" id="UP000298127">
    <property type="component" value="Unassembled WGS sequence"/>
</dbReference>
<reference evidence="2 3" key="1">
    <citation type="journal article" date="2018" name="J. Microbiol.">
        <title>Leifsonia flava sp. nov., a novel actinobacterium isolated from the rhizosphere of Aquilegia viridiflora.</title>
        <authorList>
            <person name="Cai Y."/>
            <person name="Tao W.Z."/>
            <person name="Ma Y.J."/>
            <person name="Cheng J."/>
            <person name="Zhang M.Y."/>
            <person name="Zhang Y.X."/>
        </authorList>
    </citation>
    <scope>NUCLEOTIDE SEQUENCE [LARGE SCALE GENOMIC DNA]</scope>
    <source>
        <strain evidence="2 3">SYP-B2174</strain>
    </source>
</reference>